<evidence type="ECO:0000313" key="3">
    <source>
        <dbReference type="EMBL" id="MDQ0336455.1"/>
    </source>
</evidence>
<keyword evidence="5" id="KW-1185">Reference proteome</keyword>
<evidence type="ECO:0000256" key="1">
    <source>
        <dbReference type="SAM" id="SignalP"/>
    </source>
</evidence>
<dbReference type="EMBL" id="JAUSUU010000009">
    <property type="protein sequence ID" value="MDQ0336455.1"/>
    <property type="molecule type" value="Genomic_DNA"/>
</dbReference>
<dbReference type="RefSeq" id="WP_057779419.1">
    <property type="nucleotide sequence ID" value="NZ_JAGGJQ010000009.1"/>
</dbReference>
<evidence type="ECO:0000313" key="5">
    <source>
        <dbReference type="Proteomes" id="UP001231587"/>
    </source>
</evidence>
<dbReference type="Proteomes" id="UP001138672">
    <property type="component" value="Unassembled WGS sequence"/>
</dbReference>
<name>A0A9X0YL95_9FLAO</name>
<reference evidence="2" key="1">
    <citation type="submission" date="2021-03" db="EMBL/GenBank/DDBJ databases">
        <title>Genomic Encyclopedia of Type Strains, Phase IV (KMG-IV): sequencing the most valuable type-strain genomes for metagenomic binning, comparative biology and taxonomic classification.</title>
        <authorList>
            <person name="Goeker M."/>
        </authorList>
    </citation>
    <scope>NUCLEOTIDE SEQUENCE</scope>
    <source>
        <strain evidence="2">DSM 15523</strain>
        <strain evidence="3 5">DSM 16476</strain>
    </source>
</reference>
<organism evidence="2 4">
    <name type="scientific">Formosa algae</name>
    <dbReference type="NCBI Taxonomy" id="225843"/>
    <lineage>
        <taxon>Bacteria</taxon>
        <taxon>Pseudomonadati</taxon>
        <taxon>Bacteroidota</taxon>
        <taxon>Flavobacteriia</taxon>
        <taxon>Flavobacteriales</taxon>
        <taxon>Flavobacteriaceae</taxon>
        <taxon>Formosa</taxon>
    </lineage>
</organism>
<dbReference type="AlphaFoldDB" id="A0A9X0YL95"/>
<evidence type="ECO:0000313" key="2">
    <source>
        <dbReference type="EMBL" id="MBP1841125.1"/>
    </source>
</evidence>
<dbReference type="OrthoDB" id="1492374at2"/>
<accession>A0A9X0YL95</accession>
<sequence>MKRGIVTTIILLLFVCKSFAQPSVYENPEFNFDRWKSSTITAVFTGVNVQEGLNIGASAALPLNSASNIISTGVLLDVNFLYQAQRTIGIGLASGYGIYFGKDNEGSWGPINNKKDFRYIPVAAATRVALYNGIIIGTDLGYAFGLSENWDGGFYFRPMLGYNINEALQLNLSYSGISNNWTWSAASLGFTINLGN</sequence>
<feature type="chain" id="PRO_5040810001" description="Outer membrane protein beta-barrel domain-containing protein" evidence="1">
    <location>
        <begin position="21"/>
        <end position="196"/>
    </location>
</feature>
<dbReference type="EMBL" id="JAGGJQ010000009">
    <property type="protein sequence ID" value="MBP1841125.1"/>
    <property type="molecule type" value="Genomic_DNA"/>
</dbReference>
<feature type="signal peptide" evidence="1">
    <location>
        <begin position="1"/>
        <end position="20"/>
    </location>
</feature>
<comment type="caution">
    <text evidence="2">The sequence shown here is derived from an EMBL/GenBank/DDBJ whole genome shotgun (WGS) entry which is preliminary data.</text>
</comment>
<dbReference type="Proteomes" id="UP001231587">
    <property type="component" value="Unassembled WGS sequence"/>
</dbReference>
<evidence type="ECO:0000313" key="4">
    <source>
        <dbReference type="Proteomes" id="UP001138672"/>
    </source>
</evidence>
<gene>
    <name evidence="2" type="ORF">J2Z56_003057</name>
    <name evidence="3" type="ORF">J2Z57_002909</name>
</gene>
<proteinExistence type="predicted"/>
<protein>
    <recommendedName>
        <fullName evidence="6">Outer membrane protein beta-barrel domain-containing protein</fullName>
    </recommendedName>
</protein>
<evidence type="ECO:0008006" key="6">
    <source>
        <dbReference type="Google" id="ProtNLM"/>
    </source>
</evidence>
<keyword evidence="1" id="KW-0732">Signal</keyword>